<feature type="region of interest" description="Disordered" evidence="2">
    <location>
        <begin position="1"/>
        <end position="38"/>
    </location>
</feature>
<dbReference type="RefSeq" id="XP_037151250.1">
    <property type="nucleotide sequence ID" value="XM_037292711.1"/>
</dbReference>
<proteinExistence type="predicted"/>
<dbReference type="GO" id="GO:0004497">
    <property type="term" value="F:monooxygenase activity"/>
    <property type="evidence" value="ECO:0007669"/>
    <property type="project" value="TreeGrafter"/>
</dbReference>
<dbReference type="GeneID" id="59330197"/>
<dbReference type="SUPFAM" id="SSF51905">
    <property type="entry name" value="FAD/NAD(P)-binding domain"/>
    <property type="match status" value="1"/>
</dbReference>
<dbReference type="InterPro" id="IPR050982">
    <property type="entry name" value="Auxin_biosynth/cation_transpt"/>
</dbReference>
<reference evidence="3 4" key="1">
    <citation type="journal article" date="2020" name="Genomics">
        <title>Complete, high-quality genomes from long-read metagenomic sequencing of two wolf lichen thalli reveals enigmatic genome architecture.</title>
        <authorList>
            <person name="McKenzie S.K."/>
            <person name="Walston R.F."/>
            <person name="Allen J.L."/>
        </authorList>
    </citation>
    <scope>NUCLEOTIDE SEQUENCE [LARGE SCALE GENOMIC DNA]</scope>
    <source>
        <strain evidence="3">WasteWater1</strain>
    </source>
</reference>
<accession>A0A8H6CEB3</accession>
<dbReference type="Gene3D" id="3.50.50.60">
    <property type="entry name" value="FAD/NAD(P)-binding domain"/>
    <property type="match status" value="2"/>
</dbReference>
<evidence type="ECO:0000313" key="3">
    <source>
        <dbReference type="EMBL" id="KAF6221815.1"/>
    </source>
</evidence>
<gene>
    <name evidence="3" type="ORF">HO133_001783</name>
</gene>
<dbReference type="Pfam" id="PF13738">
    <property type="entry name" value="Pyr_redox_3"/>
    <property type="match status" value="1"/>
</dbReference>
<dbReference type="PRINTS" id="PR00411">
    <property type="entry name" value="PNDRDTASEI"/>
</dbReference>
<dbReference type="GO" id="GO:0050660">
    <property type="term" value="F:flavin adenine dinucleotide binding"/>
    <property type="evidence" value="ECO:0007669"/>
    <property type="project" value="TreeGrafter"/>
</dbReference>
<organism evidence="3 4">
    <name type="scientific">Letharia lupina</name>
    <dbReference type="NCBI Taxonomy" id="560253"/>
    <lineage>
        <taxon>Eukaryota</taxon>
        <taxon>Fungi</taxon>
        <taxon>Dikarya</taxon>
        <taxon>Ascomycota</taxon>
        <taxon>Pezizomycotina</taxon>
        <taxon>Lecanoromycetes</taxon>
        <taxon>OSLEUM clade</taxon>
        <taxon>Lecanoromycetidae</taxon>
        <taxon>Lecanorales</taxon>
        <taxon>Lecanorineae</taxon>
        <taxon>Parmeliaceae</taxon>
        <taxon>Letharia</taxon>
    </lineage>
</organism>
<dbReference type="PANTHER" id="PTHR43539">
    <property type="entry name" value="FLAVIN-BINDING MONOOXYGENASE-LIKE PROTEIN (AFU_ORTHOLOGUE AFUA_4G09220)"/>
    <property type="match status" value="1"/>
</dbReference>
<dbReference type="AlphaFoldDB" id="A0A8H6CEB3"/>
<evidence type="ECO:0000313" key="4">
    <source>
        <dbReference type="Proteomes" id="UP000593566"/>
    </source>
</evidence>
<keyword evidence="1" id="KW-0560">Oxidoreductase</keyword>
<keyword evidence="4" id="KW-1185">Reference proteome</keyword>
<protein>
    <submittedName>
        <fullName evidence="3">Uncharacterized protein</fullName>
    </submittedName>
</protein>
<evidence type="ECO:0000256" key="1">
    <source>
        <dbReference type="ARBA" id="ARBA00023002"/>
    </source>
</evidence>
<sequence>MATAAVQIPSHNRIESGSNQLKPAAYPSEADSNAPPKADVHKIASEWAESLNKALSNRDYESLKQLFLPGSCWRDQLALSWDYHTFNGPEKIISFLESSPHGSRIKSISIDDSSTLHSPHVSAADFNGKINGVGSFLNIETDVGKGPGIVRLLQDQQDGGKWKAFTLFTAMHELKGHEETVRGNRPHGVTHGGKPGRKNWQERRTATENFEGDMEPTVLILGAGQGGLTSAARLHQLGVPTLIIDRNPRVGDNWRNRYHQLVLHDPVWYDHLPYVPFPSHWPIFTPKDKLAEWFESYAKLLELNVWTQTNLESASWDGSKRQWTVNLERKKADGTTEKRTLHPRHVIQATGHSGEMSFPQIKGMEDFKGDRLCHSSQFKGATSDSKGKKAIVVGCCNSGHDIAQDFYEHGYDVTVVQRSSTYVMSSKEGLDVLLAGLYEEGGPDTEDADLLFMSIPNAMLKRMHVDATKEIARRDADLLAGLRKAGFKLDNGPDDAGFFMKYFQRGGGYYIDVGASQLIIDGKVKVKQGQEIAEVKPHGLLFADGSELEADEIVFATGYQNMRGTARKIFGDEIADQVKDVWGFDEEGELRTMWRKTGHPGFWFFGGNLALCRYFSRMLALQIKAMEEGIMKYEDP</sequence>
<evidence type="ECO:0000256" key="2">
    <source>
        <dbReference type="SAM" id="MobiDB-lite"/>
    </source>
</evidence>
<dbReference type="InterPro" id="IPR036188">
    <property type="entry name" value="FAD/NAD-bd_sf"/>
</dbReference>
<dbReference type="Proteomes" id="UP000593566">
    <property type="component" value="Unassembled WGS sequence"/>
</dbReference>
<name>A0A8H6CEB3_9LECA</name>
<dbReference type="PANTHER" id="PTHR43539:SF68">
    <property type="entry name" value="FLAVIN-BINDING MONOOXYGENASE-LIKE PROTEIN (AFU_ORTHOLOGUE AFUA_4G09220)"/>
    <property type="match status" value="1"/>
</dbReference>
<dbReference type="EMBL" id="JACCJB010000013">
    <property type="protein sequence ID" value="KAF6221815.1"/>
    <property type="molecule type" value="Genomic_DNA"/>
</dbReference>
<comment type="caution">
    <text evidence="3">The sequence shown here is derived from an EMBL/GenBank/DDBJ whole genome shotgun (WGS) entry which is preliminary data.</text>
</comment>